<dbReference type="EMBL" id="UIDG01000223">
    <property type="protein sequence ID" value="SUS06549.1"/>
    <property type="molecule type" value="Genomic_DNA"/>
</dbReference>
<dbReference type="EC" id="3.2.1.51" evidence="3"/>
<dbReference type="PANTHER" id="PTHR10030">
    <property type="entry name" value="ALPHA-L-FUCOSIDASE"/>
    <property type="match status" value="1"/>
</dbReference>
<keyword evidence="6" id="KW-0326">Glycosidase</keyword>
<dbReference type="Pfam" id="PF16757">
    <property type="entry name" value="Fucosidase_C"/>
    <property type="match status" value="1"/>
</dbReference>
<evidence type="ECO:0000313" key="9">
    <source>
        <dbReference type="EMBL" id="SUS06549.1"/>
    </source>
</evidence>
<dbReference type="InterPro" id="IPR057739">
    <property type="entry name" value="Glyco_hydro_29_N"/>
</dbReference>
<dbReference type="AlphaFoldDB" id="A0A380TFU7"/>
<accession>A0A380TFU7</accession>
<evidence type="ECO:0000256" key="2">
    <source>
        <dbReference type="ARBA" id="ARBA00007951"/>
    </source>
</evidence>
<evidence type="ECO:0000259" key="7">
    <source>
        <dbReference type="Pfam" id="PF01120"/>
    </source>
</evidence>
<comment type="function">
    <text evidence="1">Alpha-L-fucosidase is responsible for hydrolyzing the alpha-1,6-linked fucose joined to the reducing-end N-acetylglucosamine of the carbohydrate moieties of glycoproteins.</text>
</comment>
<evidence type="ECO:0000256" key="6">
    <source>
        <dbReference type="ARBA" id="ARBA00023295"/>
    </source>
</evidence>
<dbReference type="SMART" id="SM00812">
    <property type="entry name" value="Alpha_L_fucos"/>
    <property type="match status" value="1"/>
</dbReference>
<reference evidence="9" key="1">
    <citation type="submission" date="2018-07" db="EMBL/GenBank/DDBJ databases">
        <authorList>
            <person name="Quirk P.G."/>
            <person name="Krulwich T.A."/>
        </authorList>
    </citation>
    <scope>NUCLEOTIDE SEQUENCE</scope>
</reference>
<dbReference type="GO" id="GO:0016139">
    <property type="term" value="P:glycoside catabolic process"/>
    <property type="evidence" value="ECO:0007669"/>
    <property type="project" value="TreeGrafter"/>
</dbReference>
<proteinExistence type="inferred from homology"/>
<feature type="domain" description="Glycoside hydrolase family 29 N-terminal" evidence="7">
    <location>
        <begin position="32"/>
        <end position="375"/>
    </location>
</feature>
<feature type="domain" description="Alpha-L-fucosidase C-terminal" evidence="8">
    <location>
        <begin position="424"/>
        <end position="499"/>
    </location>
</feature>
<sequence length="507" mass="58295">MKLTLMPASSLRGIFSAVLVFLTTRVCAETSLPVRYTPQWDSLDQRPCPAWYLDAKFGIFIHWGVYAVPAWGPPQSYSEWYWHNISKVRDGHHEQFQAAFREHHRRLWGEDFAYERFAPMFKAEFFDANRWADLFARSGARYIVPTSKHHDGFCLWPSAEADRAWGHAWNSVSTGPKRDLMGELSEACRSRDLKFGFYYSLYEWFNPLWLADRRRYVDEYMFPQFKDVVSRYKPAIIFSDGEWSMPSKEWRSEELLAWLFNDSPAKDEVVVNDRWGKDTRHKHGTYFTTEYGAGLKDAVHPWEENRGIGFSFGYNRAENIDDYKSARELILILADMVSRGGNLLLDIGPTADGRIPVIMQDRLLEIGRWLGVNGDAIYGTRPAARDCQWSEGIRPGQDFGEYKVKYNLMEQVGQQPRGKMAVKQAFFTSKADVLYAITPGWPGEKLVLHDVTVPAGTEITLLGRAEPLVWTTQGRNLVINLPQLSGDELPCLHAYSFKLPGAKFLPE</sequence>
<comment type="similarity">
    <text evidence="2">Belongs to the glycosyl hydrolase 29 family.</text>
</comment>
<dbReference type="InterPro" id="IPR000933">
    <property type="entry name" value="Glyco_hydro_29"/>
</dbReference>
<evidence type="ECO:0000256" key="1">
    <source>
        <dbReference type="ARBA" id="ARBA00004071"/>
    </source>
</evidence>
<dbReference type="Gene3D" id="3.20.20.80">
    <property type="entry name" value="Glycosidases"/>
    <property type="match status" value="1"/>
</dbReference>
<dbReference type="PANTHER" id="PTHR10030:SF37">
    <property type="entry name" value="ALPHA-L-FUCOSIDASE-RELATED"/>
    <property type="match status" value="1"/>
</dbReference>
<dbReference type="InterPro" id="IPR017853">
    <property type="entry name" value="GH"/>
</dbReference>
<gene>
    <name evidence="9" type="ORF">DF3PB_30002</name>
</gene>
<dbReference type="GO" id="GO:0006004">
    <property type="term" value="P:fucose metabolic process"/>
    <property type="evidence" value="ECO:0007669"/>
    <property type="project" value="InterPro"/>
</dbReference>
<dbReference type="InterPro" id="IPR031919">
    <property type="entry name" value="Fucosidase_C"/>
</dbReference>
<dbReference type="GO" id="GO:0004560">
    <property type="term" value="F:alpha-L-fucosidase activity"/>
    <property type="evidence" value="ECO:0007669"/>
    <property type="project" value="InterPro"/>
</dbReference>
<keyword evidence="5" id="KW-0378">Hydrolase</keyword>
<dbReference type="InterPro" id="IPR013780">
    <property type="entry name" value="Glyco_hydro_b"/>
</dbReference>
<evidence type="ECO:0000256" key="4">
    <source>
        <dbReference type="ARBA" id="ARBA00022729"/>
    </source>
</evidence>
<dbReference type="PRINTS" id="PR00741">
    <property type="entry name" value="GLHYDRLASE29"/>
</dbReference>
<evidence type="ECO:0000259" key="8">
    <source>
        <dbReference type="Pfam" id="PF16757"/>
    </source>
</evidence>
<dbReference type="SUPFAM" id="SSF51445">
    <property type="entry name" value="(Trans)glycosidases"/>
    <property type="match status" value="1"/>
</dbReference>
<evidence type="ECO:0000256" key="5">
    <source>
        <dbReference type="ARBA" id="ARBA00022801"/>
    </source>
</evidence>
<dbReference type="GO" id="GO:0005764">
    <property type="term" value="C:lysosome"/>
    <property type="evidence" value="ECO:0007669"/>
    <property type="project" value="TreeGrafter"/>
</dbReference>
<keyword evidence="4" id="KW-0732">Signal</keyword>
<name>A0A380TFU7_9ZZZZ</name>
<dbReference type="InterPro" id="IPR016286">
    <property type="entry name" value="FUC_metazoa-typ"/>
</dbReference>
<evidence type="ECO:0000256" key="3">
    <source>
        <dbReference type="ARBA" id="ARBA00012662"/>
    </source>
</evidence>
<organism evidence="9">
    <name type="scientific">metagenome</name>
    <dbReference type="NCBI Taxonomy" id="256318"/>
    <lineage>
        <taxon>unclassified sequences</taxon>
        <taxon>metagenomes</taxon>
    </lineage>
</organism>
<protein>
    <recommendedName>
        <fullName evidence="3">alpha-L-fucosidase</fullName>
        <ecNumber evidence="3">3.2.1.51</ecNumber>
    </recommendedName>
</protein>
<dbReference type="Gene3D" id="2.60.40.1180">
    <property type="entry name" value="Golgi alpha-mannosidase II"/>
    <property type="match status" value="1"/>
</dbReference>
<dbReference type="Pfam" id="PF01120">
    <property type="entry name" value="Alpha_L_fucos"/>
    <property type="match status" value="1"/>
</dbReference>